<organism evidence="2">
    <name type="scientific">Cladocopium goreaui</name>
    <dbReference type="NCBI Taxonomy" id="2562237"/>
    <lineage>
        <taxon>Eukaryota</taxon>
        <taxon>Sar</taxon>
        <taxon>Alveolata</taxon>
        <taxon>Dinophyceae</taxon>
        <taxon>Suessiales</taxon>
        <taxon>Symbiodiniaceae</taxon>
        <taxon>Cladocopium</taxon>
    </lineage>
</organism>
<sequence>MALKVDEFCSFLATRNLPDWMVAQLRTNLEEKASPDVTSAPLTTETLAEMGIAHPLHQRRILREVQCFMKSAEAAESSIPTAPGSRPKAKIKPRQMVYERDTRWPYLDIACVKLLKDEPKIATPYGHWQRRMALEAKTNVGKDNCLRMRSKESVTSFGKTKSDLSEGFEEDGTPTATKDVADDDGMVSDLSEGPSMDWQDWLSSRLHSWGMLSLVDEVLKVAVLGNLTELRELVLQVQAHGTGFAESLEKTPVPSHVPVFPDAPEEDIPPCTIWKWVMWRLDSLERADTRLQKLLNKCEDLADQVMGYSTVTREISIKPASHKKKGTFNMKKLMMGVSVVSAVSAVSASSAASDAPPRSSSSVILESTSSAVRMKNEAKPSALERFRKVAQLILSHIKGKRQEGLVASTKLLTCVAMQSKVTNLRHDLENMMEDLDKWPHLISENRQSCESMVTRLHQASQSLFSRFVDLRQHVELELREATIGDQGTVETCRLENKIVDVQREMASSLLLGTHALQMAENAGVGLQANGIPEPPNPWEGLILPEPPWEASFLGALRKLVLELATGTVLEVGHDPLPERLDAVEPCVRAWFEELQLRCQEEKEQYAEAGQTPSPQKLNFWDAHIGPENVDSHTSRSRLFLQSFDDFRSRQNLSKEQLRFAVLVQHFASQDTMDFRRPPEKRMHDDVFEGILTSSVNAQLVTDAHRAEWAIEGDGFVVPKAQNDEERKQLIVDFGASLVTALEEFLLAFCKRRQLSEKGSDYLIQAVTTQMSQCGLANLDRCSRVGQFMVGGAGLKQHVNYNISCTNAGPLGEALKLTLGCLKEGFNFYQSTTATPMEDGPKSCDPQSCMYQCATLRFTTKLGLEMPDGEDEISCVVIDAYDEVRIHPTHTI</sequence>
<dbReference type="OrthoDB" id="434966at2759"/>
<protein>
    <submittedName>
        <fullName evidence="3">2'-phosphotransferase</fullName>
    </submittedName>
</protein>
<dbReference type="EMBL" id="CAMXCT020000270">
    <property type="protein sequence ID" value="CAL1129801.1"/>
    <property type="molecule type" value="Genomic_DNA"/>
</dbReference>
<reference evidence="2" key="1">
    <citation type="submission" date="2022-10" db="EMBL/GenBank/DDBJ databases">
        <authorList>
            <person name="Chen Y."/>
            <person name="Dougan E. K."/>
            <person name="Chan C."/>
            <person name="Rhodes N."/>
            <person name="Thang M."/>
        </authorList>
    </citation>
    <scope>NUCLEOTIDE SEQUENCE</scope>
</reference>
<evidence type="ECO:0000313" key="3">
    <source>
        <dbReference type="EMBL" id="CAL4763738.1"/>
    </source>
</evidence>
<evidence type="ECO:0000256" key="1">
    <source>
        <dbReference type="SAM" id="MobiDB-lite"/>
    </source>
</evidence>
<feature type="region of interest" description="Disordered" evidence="1">
    <location>
        <begin position="157"/>
        <end position="185"/>
    </location>
</feature>
<proteinExistence type="predicted"/>
<accession>A0A9P1BN91</accession>
<comment type="caution">
    <text evidence="2">The sequence shown here is derived from an EMBL/GenBank/DDBJ whole genome shotgun (WGS) entry which is preliminary data.</text>
</comment>
<dbReference type="AlphaFoldDB" id="A0A9P1BN91"/>
<evidence type="ECO:0000313" key="2">
    <source>
        <dbReference type="EMBL" id="CAI3976426.1"/>
    </source>
</evidence>
<dbReference type="EMBL" id="CAMXCT010000270">
    <property type="protein sequence ID" value="CAI3976426.1"/>
    <property type="molecule type" value="Genomic_DNA"/>
</dbReference>
<reference evidence="3 4" key="2">
    <citation type="submission" date="2024-05" db="EMBL/GenBank/DDBJ databases">
        <authorList>
            <person name="Chen Y."/>
            <person name="Shah S."/>
            <person name="Dougan E. K."/>
            <person name="Thang M."/>
            <person name="Chan C."/>
        </authorList>
    </citation>
    <scope>NUCLEOTIDE SEQUENCE [LARGE SCALE GENOMIC DNA]</scope>
</reference>
<dbReference type="EMBL" id="CAMXCT030000270">
    <property type="protein sequence ID" value="CAL4763738.1"/>
    <property type="molecule type" value="Genomic_DNA"/>
</dbReference>
<keyword evidence="4" id="KW-1185">Reference proteome</keyword>
<gene>
    <name evidence="2" type="ORF">C1SCF055_LOCUS4647</name>
</gene>
<evidence type="ECO:0000313" key="4">
    <source>
        <dbReference type="Proteomes" id="UP001152797"/>
    </source>
</evidence>
<dbReference type="Proteomes" id="UP001152797">
    <property type="component" value="Unassembled WGS sequence"/>
</dbReference>
<name>A0A9P1BN91_9DINO</name>